<feature type="chain" id="PRO_5009603803" description="Lipoprotein" evidence="1">
    <location>
        <begin position="19"/>
        <end position="134"/>
    </location>
</feature>
<reference evidence="2 3" key="1">
    <citation type="submission" date="2016-08" db="EMBL/GenBank/DDBJ databases">
        <authorList>
            <person name="Seilhamer J.J."/>
        </authorList>
    </citation>
    <scope>NUCLEOTIDE SEQUENCE [LARGE SCALE GENOMIC DNA]</scope>
    <source>
        <strain evidence="2">ING2-E5A</strain>
    </source>
</reference>
<evidence type="ECO:0000313" key="3">
    <source>
        <dbReference type="Proteomes" id="UP000178485"/>
    </source>
</evidence>
<dbReference type="PROSITE" id="PS51257">
    <property type="entry name" value="PROKAR_LIPOPROTEIN"/>
    <property type="match status" value="1"/>
</dbReference>
<accession>A0A1G4G538</accession>
<dbReference type="STRING" id="1642646.ING2E5A_0759"/>
<evidence type="ECO:0008006" key="4">
    <source>
        <dbReference type="Google" id="ProtNLM"/>
    </source>
</evidence>
<keyword evidence="1" id="KW-0732">Signal</keyword>
<sequence>MKATRLLTCILLSIFLFSCDRSGIFEEFQKSIPWEFHLQVFSDDNQTQPVSDATVKIFKTQADRDNNTNVFLSGTTGADGKAIFTFKDFQPDLDAEKSKGIYYLRIEKDDLTVLDITRYLLMNDGHTHHFIVLK</sequence>
<dbReference type="KEGG" id="pmuc:ING2E5A_0759"/>
<dbReference type="RefSeq" id="WP_154670020.1">
    <property type="nucleotide sequence ID" value="NZ_DUQN01000088.1"/>
</dbReference>
<dbReference type="Proteomes" id="UP000178485">
    <property type="component" value="Chromosome i"/>
</dbReference>
<keyword evidence="3" id="KW-1185">Reference proteome</keyword>
<proteinExistence type="predicted"/>
<gene>
    <name evidence="2" type="ORF">ING2E5A_0759</name>
</gene>
<name>A0A1G4G538_9BACT</name>
<evidence type="ECO:0000313" key="2">
    <source>
        <dbReference type="EMBL" id="SCM56181.1"/>
    </source>
</evidence>
<protein>
    <recommendedName>
        <fullName evidence="4">Lipoprotein</fullName>
    </recommendedName>
</protein>
<feature type="signal peptide" evidence="1">
    <location>
        <begin position="1"/>
        <end position="18"/>
    </location>
</feature>
<organism evidence="2 3">
    <name type="scientific">Petrimonas mucosa</name>
    <dbReference type="NCBI Taxonomy" id="1642646"/>
    <lineage>
        <taxon>Bacteria</taxon>
        <taxon>Pseudomonadati</taxon>
        <taxon>Bacteroidota</taxon>
        <taxon>Bacteroidia</taxon>
        <taxon>Bacteroidales</taxon>
        <taxon>Dysgonomonadaceae</taxon>
        <taxon>Petrimonas</taxon>
    </lineage>
</organism>
<evidence type="ECO:0000256" key="1">
    <source>
        <dbReference type="SAM" id="SignalP"/>
    </source>
</evidence>
<dbReference type="AlphaFoldDB" id="A0A1G4G538"/>
<dbReference type="EMBL" id="LT608328">
    <property type="protein sequence ID" value="SCM56181.1"/>
    <property type="molecule type" value="Genomic_DNA"/>
</dbReference>